<dbReference type="InterPro" id="IPR029045">
    <property type="entry name" value="ClpP/crotonase-like_dom_sf"/>
</dbReference>
<dbReference type="PANTHER" id="PTHR32060:SF29">
    <property type="entry name" value="CARBOXY-TERMINAL PROCESSING PROTEASE CTPB"/>
    <property type="match status" value="1"/>
</dbReference>
<keyword evidence="7" id="KW-0812">Transmembrane</keyword>
<dbReference type="SMART" id="SM00228">
    <property type="entry name" value="PDZ"/>
    <property type="match status" value="1"/>
</dbReference>
<protein>
    <submittedName>
        <fullName evidence="9">Carboxyl-terminal processing protease</fullName>
    </submittedName>
</protein>
<gene>
    <name evidence="9" type="ORF">DFR57_108179</name>
</gene>
<dbReference type="InterPro" id="IPR055210">
    <property type="entry name" value="CtpA/B_N"/>
</dbReference>
<evidence type="ECO:0000313" key="9">
    <source>
        <dbReference type="EMBL" id="RCW67078.1"/>
    </source>
</evidence>
<dbReference type="Pfam" id="PF01471">
    <property type="entry name" value="PG_binding_1"/>
    <property type="match status" value="1"/>
</dbReference>
<evidence type="ECO:0000259" key="8">
    <source>
        <dbReference type="PROSITE" id="PS50106"/>
    </source>
</evidence>
<dbReference type="PROSITE" id="PS50106">
    <property type="entry name" value="PDZ"/>
    <property type="match status" value="1"/>
</dbReference>
<dbReference type="Pfam" id="PF03572">
    <property type="entry name" value="Peptidase_S41"/>
    <property type="match status" value="1"/>
</dbReference>
<dbReference type="Gene3D" id="1.10.101.10">
    <property type="entry name" value="PGBD-like superfamily/PGBD"/>
    <property type="match status" value="1"/>
</dbReference>
<dbReference type="GO" id="GO:0008236">
    <property type="term" value="F:serine-type peptidase activity"/>
    <property type="evidence" value="ECO:0007669"/>
    <property type="project" value="UniProtKB-KW"/>
</dbReference>
<dbReference type="Gene3D" id="3.90.226.10">
    <property type="entry name" value="2-enoyl-CoA Hydratase, Chain A, domain 1"/>
    <property type="match status" value="1"/>
</dbReference>
<dbReference type="EMBL" id="QPJJ01000008">
    <property type="protein sequence ID" value="RCW67078.1"/>
    <property type="molecule type" value="Genomic_DNA"/>
</dbReference>
<evidence type="ECO:0000256" key="7">
    <source>
        <dbReference type="SAM" id="Phobius"/>
    </source>
</evidence>
<accession>A0A368XJ69</accession>
<dbReference type="SMART" id="SM00245">
    <property type="entry name" value="TSPc"/>
    <property type="match status" value="1"/>
</dbReference>
<name>A0A368XJ69_9BACI</name>
<evidence type="ECO:0000256" key="3">
    <source>
        <dbReference type="ARBA" id="ARBA00022801"/>
    </source>
</evidence>
<dbReference type="Gene3D" id="3.30.750.44">
    <property type="match status" value="1"/>
</dbReference>
<dbReference type="CDD" id="cd07560">
    <property type="entry name" value="Peptidase_S41_CPP"/>
    <property type="match status" value="1"/>
</dbReference>
<dbReference type="Pfam" id="PF22694">
    <property type="entry name" value="CtpB_N-like"/>
    <property type="match status" value="1"/>
</dbReference>
<dbReference type="GO" id="GO:0007165">
    <property type="term" value="P:signal transduction"/>
    <property type="evidence" value="ECO:0007669"/>
    <property type="project" value="TreeGrafter"/>
</dbReference>
<dbReference type="Gene3D" id="2.30.42.10">
    <property type="match status" value="1"/>
</dbReference>
<dbReference type="InterPro" id="IPR036034">
    <property type="entry name" value="PDZ_sf"/>
</dbReference>
<dbReference type="InterPro" id="IPR036365">
    <property type="entry name" value="PGBD-like_sf"/>
</dbReference>
<dbReference type="InterPro" id="IPR041489">
    <property type="entry name" value="PDZ_6"/>
</dbReference>
<keyword evidence="3 5" id="KW-0378">Hydrolase</keyword>
<organism evidence="9 10">
    <name type="scientific">Saliterribacillus persicus</name>
    <dbReference type="NCBI Taxonomy" id="930114"/>
    <lineage>
        <taxon>Bacteria</taxon>
        <taxon>Bacillati</taxon>
        <taxon>Bacillota</taxon>
        <taxon>Bacilli</taxon>
        <taxon>Bacillales</taxon>
        <taxon>Bacillaceae</taxon>
        <taxon>Saliterribacillus</taxon>
    </lineage>
</organism>
<feature type="transmembrane region" description="Helical" evidence="7">
    <location>
        <begin position="7"/>
        <end position="30"/>
    </location>
</feature>
<dbReference type="OrthoDB" id="9812068at2"/>
<evidence type="ECO:0000256" key="4">
    <source>
        <dbReference type="ARBA" id="ARBA00022825"/>
    </source>
</evidence>
<dbReference type="GO" id="GO:0030288">
    <property type="term" value="C:outer membrane-bounded periplasmic space"/>
    <property type="evidence" value="ECO:0007669"/>
    <property type="project" value="TreeGrafter"/>
</dbReference>
<dbReference type="InterPro" id="IPR002477">
    <property type="entry name" value="Peptidoglycan-bd-like"/>
</dbReference>
<dbReference type="GO" id="GO:0006508">
    <property type="term" value="P:proteolysis"/>
    <property type="evidence" value="ECO:0007669"/>
    <property type="project" value="UniProtKB-KW"/>
</dbReference>
<reference evidence="9 10" key="1">
    <citation type="submission" date="2018-07" db="EMBL/GenBank/DDBJ databases">
        <title>Genomic Encyclopedia of Type Strains, Phase IV (KMG-IV): sequencing the most valuable type-strain genomes for metagenomic binning, comparative biology and taxonomic classification.</title>
        <authorList>
            <person name="Goeker M."/>
        </authorList>
    </citation>
    <scope>NUCLEOTIDE SEQUENCE [LARGE SCALE GENOMIC DNA]</scope>
    <source>
        <strain evidence="9 10">DSM 27696</strain>
    </source>
</reference>
<dbReference type="NCBIfam" id="TIGR00225">
    <property type="entry name" value="prc"/>
    <property type="match status" value="1"/>
</dbReference>
<dbReference type="InterPro" id="IPR036366">
    <property type="entry name" value="PGBDSf"/>
</dbReference>
<keyword evidence="7" id="KW-1133">Transmembrane helix</keyword>
<dbReference type="Proteomes" id="UP000252585">
    <property type="component" value="Unassembled WGS sequence"/>
</dbReference>
<dbReference type="InterPro" id="IPR001478">
    <property type="entry name" value="PDZ"/>
</dbReference>
<evidence type="ECO:0000313" key="10">
    <source>
        <dbReference type="Proteomes" id="UP000252585"/>
    </source>
</evidence>
<feature type="compositionally biased region" description="Polar residues" evidence="6">
    <location>
        <begin position="39"/>
        <end position="53"/>
    </location>
</feature>
<proteinExistence type="inferred from homology"/>
<dbReference type="SUPFAM" id="SSF52096">
    <property type="entry name" value="ClpP/crotonase"/>
    <property type="match status" value="1"/>
</dbReference>
<evidence type="ECO:0000256" key="6">
    <source>
        <dbReference type="SAM" id="MobiDB-lite"/>
    </source>
</evidence>
<evidence type="ECO:0000256" key="2">
    <source>
        <dbReference type="ARBA" id="ARBA00022670"/>
    </source>
</evidence>
<feature type="domain" description="PDZ" evidence="8">
    <location>
        <begin position="119"/>
        <end position="197"/>
    </location>
</feature>
<dbReference type="InterPro" id="IPR005151">
    <property type="entry name" value="Tail-specific_protease"/>
</dbReference>
<dbReference type="GO" id="GO:0004175">
    <property type="term" value="F:endopeptidase activity"/>
    <property type="evidence" value="ECO:0007669"/>
    <property type="project" value="TreeGrafter"/>
</dbReference>
<dbReference type="SUPFAM" id="SSF50156">
    <property type="entry name" value="PDZ domain-like"/>
    <property type="match status" value="1"/>
</dbReference>
<dbReference type="AlphaFoldDB" id="A0A368XJ69"/>
<dbReference type="Pfam" id="PF17820">
    <property type="entry name" value="PDZ_6"/>
    <property type="match status" value="1"/>
</dbReference>
<dbReference type="PANTHER" id="PTHR32060">
    <property type="entry name" value="TAIL-SPECIFIC PROTEASE"/>
    <property type="match status" value="1"/>
</dbReference>
<keyword evidence="4 5" id="KW-0720">Serine protease</keyword>
<dbReference type="CDD" id="cd06782">
    <property type="entry name" value="cpPDZ_CPP-like"/>
    <property type="match status" value="1"/>
</dbReference>
<keyword evidence="10" id="KW-1185">Reference proteome</keyword>
<keyword evidence="2 5" id="KW-0645">Protease</keyword>
<comment type="similarity">
    <text evidence="1 5">Belongs to the peptidase S41A family.</text>
</comment>
<feature type="region of interest" description="Disordered" evidence="6">
    <location>
        <begin position="39"/>
        <end position="61"/>
    </location>
</feature>
<dbReference type="RefSeq" id="WP_114353223.1">
    <property type="nucleotide sequence ID" value="NZ_QPJJ01000008.1"/>
</dbReference>
<comment type="caution">
    <text evidence="9">The sequence shown here is derived from an EMBL/GenBank/DDBJ whole genome shotgun (WGS) entry which is preliminary data.</text>
</comment>
<evidence type="ECO:0000256" key="1">
    <source>
        <dbReference type="ARBA" id="ARBA00009179"/>
    </source>
</evidence>
<evidence type="ECO:0000256" key="5">
    <source>
        <dbReference type="RuleBase" id="RU004404"/>
    </source>
</evidence>
<dbReference type="FunFam" id="2.30.42.10:FF:000063">
    <property type="entry name" value="Peptidase, S41 family"/>
    <property type="match status" value="1"/>
</dbReference>
<keyword evidence="7" id="KW-0472">Membrane</keyword>
<sequence length="494" mass="54506">MHIKKSLIALLMVGTLLIGAGITFIGLTVFNVIEPTESTNNVASSDQSNTITDTEQEDVSQSDLEKMEKVASAFDIIKTSYLEEVEDGALIEGAIQGMLETLGDPYSVYMDQETMEQFNEQIESSFEGIGAEVSMVEGNVTIVAPIKDSPAEEAGLRPNDQILSVDGESIEGMELYDAVAKIRGEKGTTVTLEVRRPGVDDILSIEITRDSIPLETVYAETREQDGKTVGIIELTSFSEKTSERFEEELTKLEEDGIDGLVIDVRGNPGGLLPSVEEILKNFVPKDTPYIQIEDPKGEKSRYFSNIEEPKSYPISVLIDEGSASASEILAIALNEAEDYPTVGTTSFGKGTVQQTVSMGDGSTIKLTRFKWLSPEGNWIHEEGVEPTVEQKQPEYYYTNPIQLEEPFTFNDSDDKISNVQVMLKGLGYEPGREDGYFSEETQQAVEAFQTAEEIEATGEINEETAEVLQTRIIEKIRSGDDDVQLEKAMEVLFQ</sequence>
<dbReference type="SUPFAM" id="SSF47090">
    <property type="entry name" value="PGBD-like"/>
    <property type="match status" value="1"/>
</dbReference>
<dbReference type="InterPro" id="IPR004447">
    <property type="entry name" value="Peptidase_S41A"/>
</dbReference>